<evidence type="ECO:0000256" key="2">
    <source>
        <dbReference type="ARBA" id="ARBA00002933"/>
    </source>
</evidence>
<evidence type="ECO:0000256" key="10">
    <source>
        <dbReference type="ARBA" id="ARBA00023004"/>
    </source>
</evidence>
<sequence>MPGEETSDPYRVWLSEVMLQQTTVAAVTPRFERFLARWPTVEALAAAADEDVLSEWAGLGYYARARNLIACAREVAGRGGFPDTEEELRKLPGIGGYTAAAIAAIAFGRRAVVIDTNVERVVARLHGIDVPIAEAKDRIRELADALTPQVGAGDFAQAMMDLGATICRPRAPECTKCPLSPDCKAFASGEPERFPAPKRKLVRPTKHGIAQWIERDGCIWLIRRPAKGMLGGMAALPGPEWTADTANEGPALARVTHVFTHFRLELDIVAASEPEREGWWQALSQISDAGLPTLYRRAIDAVLESRTKLAA</sequence>
<evidence type="ECO:0000256" key="1">
    <source>
        <dbReference type="ARBA" id="ARBA00000843"/>
    </source>
</evidence>
<reference evidence="16 17" key="1">
    <citation type="submission" date="2022-03" db="EMBL/GenBank/DDBJ databases">
        <authorList>
            <person name="Jo J.-H."/>
            <person name="Im W.-T."/>
        </authorList>
    </citation>
    <scope>NUCLEOTIDE SEQUENCE [LARGE SCALE GENOMIC DNA]</scope>
    <source>
        <strain evidence="16 17">SM33</strain>
    </source>
</reference>
<name>A0ABS9VPR2_9SPHN</name>
<evidence type="ECO:0000256" key="5">
    <source>
        <dbReference type="ARBA" id="ARBA00022023"/>
    </source>
</evidence>
<evidence type="ECO:0000313" key="16">
    <source>
        <dbReference type="EMBL" id="MCH8616397.1"/>
    </source>
</evidence>
<keyword evidence="8 14" id="KW-0227">DNA damage</keyword>
<dbReference type="PANTHER" id="PTHR42944">
    <property type="entry name" value="ADENINE DNA GLYCOSYLASE"/>
    <property type="match status" value="1"/>
</dbReference>
<dbReference type="SUPFAM" id="SSF48150">
    <property type="entry name" value="DNA-glycosylase"/>
    <property type="match status" value="1"/>
</dbReference>
<evidence type="ECO:0000256" key="13">
    <source>
        <dbReference type="ARBA" id="ARBA00023295"/>
    </source>
</evidence>
<dbReference type="InterPro" id="IPR015797">
    <property type="entry name" value="NUDIX_hydrolase-like_dom_sf"/>
</dbReference>
<evidence type="ECO:0000259" key="15">
    <source>
        <dbReference type="SMART" id="SM00478"/>
    </source>
</evidence>
<evidence type="ECO:0000256" key="12">
    <source>
        <dbReference type="ARBA" id="ARBA00023204"/>
    </source>
</evidence>
<dbReference type="Gene3D" id="1.10.340.30">
    <property type="entry name" value="Hypothetical protein, domain 2"/>
    <property type="match status" value="1"/>
</dbReference>
<comment type="catalytic activity">
    <reaction evidence="1 14">
        <text>Hydrolyzes free adenine bases from 7,8-dihydro-8-oxoguanine:adenine mismatched double-stranded DNA, leaving an apurinic site.</text>
        <dbReference type="EC" id="3.2.2.31"/>
    </reaction>
</comment>
<proteinExistence type="inferred from homology"/>
<dbReference type="Proteomes" id="UP001203058">
    <property type="component" value="Unassembled WGS sequence"/>
</dbReference>
<evidence type="ECO:0000256" key="3">
    <source>
        <dbReference type="ARBA" id="ARBA00008343"/>
    </source>
</evidence>
<dbReference type="SMART" id="SM00478">
    <property type="entry name" value="ENDO3c"/>
    <property type="match status" value="1"/>
</dbReference>
<dbReference type="InterPro" id="IPR004036">
    <property type="entry name" value="Endonuclease-III-like_CS2"/>
</dbReference>
<dbReference type="InterPro" id="IPR003265">
    <property type="entry name" value="HhH-GPD_domain"/>
</dbReference>
<dbReference type="Pfam" id="PF14815">
    <property type="entry name" value="NUDIX_4"/>
    <property type="match status" value="1"/>
</dbReference>
<dbReference type="CDD" id="cd00056">
    <property type="entry name" value="ENDO3c"/>
    <property type="match status" value="1"/>
</dbReference>
<comment type="cofactor">
    <cofactor evidence="14">
        <name>[4Fe-4S] cluster</name>
        <dbReference type="ChEBI" id="CHEBI:49883"/>
    </cofactor>
    <text evidence="14">Binds 1 [4Fe-4S] cluster.</text>
</comment>
<protein>
    <recommendedName>
        <fullName evidence="5 14">Adenine DNA glycosylase</fullName>
        <ecNumber evidence="4 14">3.2.2.31</ecNumber>
    </recommendedName>
</protein>
<evidence type="ECO:0000256" key="4">
    <source>
        <dbReference type="ARBA" id="ARBA00012045"/>
    </source>
</evidence>
<dbReference type="Pfam" id="PF00730">
    <property type="entry name" value="HhH-GPD"/>
    <property type="match status" value="1"/>
</dbReference>
<dbReference type="Gene3D" id="1.10.1670.10">
    <property type="entry name" value="Helix-hairpin-Helix base-excision DNA repair enzymes (C-terminal)"/>
    <property type="match status" value="1"/>
</dbReference>
<keyword evidence="7" id="KW-0479">Metal-binding</keyword>
<accession>A0ABS9VPR2</accession>
<evidence type="ECO:0000256" key="7">
    <source>
        <dbReference type="ARBA" id="ARBA00022723"/>
    </source>
</evidence>
<evidence type="ECO:0000256" key="9">
    <source>
        <dbReference type="ARBA" id="ARBA00022801"/>
    </source>
</evidence>
<keyword evidence="13 14" id="KW-0326">Glycosidase</keyword>
<keyword evidence="9" id="KW-0378">Hydrolase</keyword>
<comment type="similarity">
    <text evidence="3 14">Belongs to the Nth/MutY family.</text>
</comment>
<evidence type="ECO:0000313" key="17">
    <source>
        <dbReference type="Proteomes" id="UP001203058"/>
    </source>
</evidence>
<evidence type="ECO:0000256" key="8">
    <source>
        <dbReference type="ARBA" id="ARBA00022763"/>
    </source>
</evidence>
<dbReference type="InterPro" id="IPR044298">
    <property type="entry name" value="MIG/MutY"/>
</dbReference>
<evidence type="ECO:0000256" key="11">
    <source>
        <dbReference type="ARBA" id="ARBA00023014"/>
    </source>
</evidence>
<keyword evidence="12" id="KW-0234">DNA repair</keyword>
<comment type="caution">
    <text evidence="16">The sequence shown here is derived from an EMBL/GenBank/DDBJ whole genome shotgun (WGS) entry which is preliminary data.</text>
</comment>
<keyword evidence="17" id="KW-1185">Reference proteome</keyword>
<dbReference type="PROSITE" id="PS01155">
    <property type="entry name" value="ENDONUCLEASE_III_2"/>
    <property type="match status" value="1"/>
</dbReference>
<comment type="function">
    <text evidence="2">Adenine glycosylase active on G-A mispairs. MutY also corrects error-prone DNA synthesis past GO lesions which are due to the oxidatively damaged form of guanine: 7,8-dihydro-8-oxoguanine (8-oxo-dGTP).</text>
</comment>
<dbReference type="Pfam" id="PF00633">
    <property type="entry name" value="HHH"/>
    <property type="match status" value="1"/>
</dbReference>
<dbReference type="SUPFAM" id="SSF55811">
    <property type="entry name" value="Nudix"/>
    <property type="match status" value="1"/>
</dbReference>
<dbReference type="Gene3D" id="3.90.79.10">
    <property type="entry name" value="Nucleoside Triphosphate Pyrophosphohydrolase"/>
    <property type="match status" value="1"/>
</dbReference>
<dbReference type="InterPro" id="IPR023170">
    <property type="entry name" value="HhH_base_excis_C"/>
</dbReference>
<dbReference type="InterPro" id="IPR029119">
    <property type="entry name" value="MutY_C"/>
</dbReference>
<dbReference type="InterPro" id="IPR011257">
    <property type="entry name" value="DNA_glycosylase"/>
</dbReference>
<keyword evidence="10 14" id="KW-0408">Iron</keyword>
<organism evidence="16 17">
    <name type="scientific">Sphingomonas telluris</name>
    <dbReference type="NCBI Taxonomy" id="2907998"/>
    <lineage>
        <taxon>Bacteria</taxon>
        <taxon>Pseudomonadati</taxon>
        <taxon>Pseudomonadota</taxon>
        <taxon>Alphaproteobacteria</taxon>
        <taxon>Sphingomonadales</taxon>
        <taxon>Sphingomonadaceae</taxon>
        <taxon>Sphingomonas</taxon>
    </lineage>
</organism>
<gene>
    <name evidence="16" type="ORF">LZ016_09830</name>
</gene>
<dbReference type="EMBL" id="JAKZHW010000001">
    <property type="protein sequence ID" value="MCH8616397.1"/>
    <property type="molecule type" value="Genomic_DNA"/>
</dbReference>
<keyword evidence="6" id="KW-0004">4Fe-4S</keyword>
<evidence type="ECO:0000256" key="14">
    <source>
        <dbReference type="RuleBase" id="RU365096"/>
    </source>
</evidence>
<dbReference type="PANTHER" id="PTHR42944:SF1">
    <property type="entry name" value="ADENINE DNA GLYCOSYLASE"/>
    <property type="match status" value="1"/>
</dbReference>
<dbReference type="RefSeq" id="WP_241447196.1">
    <property type="nucleotide sequence ID" value="NZ_JAKZHW010000001.1"/>
</dbReference>
<feature type="domain" description="HhH-GPD" evidence="15">
    <location>
        <begin position="18"/>
        <end position="165"/>
    </location>
</feature>
<keyword evidence="11" id="KW-0411">Iron-sulfur</keyword>
<dbReference type="CDD" id="cd03431">
    <property type="entry name" value="NUDIX_DNA_Glycosylase_C-MutY"/>
    <property type="match status" value="1"/>
</dbReference>
<dbReference type="EC" id="3.2.2.31" evidence="4 14"/>
<evidence type="ECO:0000256" key="6">
    <source>
        <dbReference type="ARBA" id="ARBA00022485"/>
    </source>
</evidence>
<dbReference type="InterPro" id="IPR000445">
    <property type="entry name" value="HhH_motif"/>
</dbReference>